<dbReference type="GO" id="GO:0005737">
    <property type="term" value="C:cytoplasm"/>
    <property type="evidence" value="ECO:0007669"/>
    <property type="project" value="TreeGrafter"/>
</dbReference>
<keyword evidence="2" id="KW-0143">Chaperone</keyword>
<organism evidence="4 5">
    <name type="scientific">Cryptosporidium xiaoi</name>
    <dbReference type="NCBI Taxonomy" id="659607"/>
    <lineage>
        <taxon>Eukaryota</taxon>
        <taxon>Sar</taxon>
        <taxon>Alveolata</taxon>
        <taxon>Apicomplexa</taxon>
        <taxon>Conoidasida</taxon>
        <taxon>Coccidia</taxon>
        <taxon>Eucoccidiorida</taxon>
        <taxon>Eimeriorina</taxon>
        <taxon>Cryptosporidiidae</taxon>
        <taxon>Cryptosporidium</taxon>
    </lineage>
</organism>
<dbReference type="GO" id="GO:0007021">
    <property type="term" value="P:tubulin complex assembly"/>
    <property type="evidence" value="ECO:0007669"/>
    <property type="project" value="TreeGrafter"/>
</dbReference>
<evidence type="ECO:0000313" key="4">
    <source>
        <dbReference type="EMBL" id="KAK6589886.1"/>
    </source>
</evidence>
<comment type="similarity">
    <text evidence="1">Belongs to the TBCC family.</text>
</comment>
<accession>A0AAV9XYX6</accession>
<dbReference type="SUPFAM" id="SSF69340">
    <property type="entry name" value="C-terminal domain of adenylylcyclase associated protein"/>
    <property type="match status" value="1"/>
</dbReference>
<dbReference type="EMBL" id="JAWDEY010000010">
    <property type="protein sequence ID" value="KAK6589886.1"/>
    <property type="molecule type" value="Genomic_DNA"/>
</dbReference>
<dbReference type="InterPro" id="IPR016098">
    <property type="entry name" value="CAP/MinC_C"/>
</dbReference>
<dbReference type="PANTHER" id="PTHR15139">
    <property type="entry name" value="TUBULIN FOLDING COFACTOR C"/>
    <property type="match status" value="1"/>
</dbReference>
<dbReference type="PANTHER" id="PTHR15139:SF0">
    <property type="entry name" value="TUBULIN-SPECIFIC CHAPERONE C"/>
    <property type="match status" value="1"/>
</dbReference>
<dbReference type="InterPro" id="IPR027684">
    <property type="entry name" value="TBCC"/>
</dbReference>
<dbReference type="Proteomes" id="UP001311799">
    <property type="component" value="Unassembled WGS sequence"/>
</dbReference>
<protein>
    <recommendedName>
        <fullName evidence="3">C-CAP/cofactor C-like domain-containing protein</fullName>
    </recommendedName>
</protein>
<evidence type="ECO:0000259" key="3">
    <source>
        <dbReference type="PROSITE" id="PS51329"/>
    </source>
</evidence>
<comment type="caution">
    <text evidence="4">The sequence shown here is derived from an EMBL/GenBank/DDBJ whole genome shotgun (WGS) entry which is preliminary data.</text>
</comment>
<dbReference type="InterPro" id="IPR006599">
    <property type="entry name" value="CARP_motif"/>
</dbReference>
<name>A0AAV9XYX6_9CRYT</name>
<dbReference type="InterPro" id="IPR036223">
    <property type="entry name" value="CAP_C_sf"/>
</dbReference>
<reference evidence="4 5" key="1">
    <citation type="submission" date="2023-10" db="EMBL/GenBank/DDBJ databases">
        <title>Comparative genomics analysis reveals potential genetic determinants of host preference in Cryptosporidium xiaoi.</title>
        <authorList>
            <person name="Xiao L."/>
            <person name="Li J."/>
        </authorList>
    </citation>
    <scope>NUCLEOTIDE SEQUENCE [LARGE SCALE GENOMIC DNA]</scope>
    <source>
        <strain evidence="4 5">52996</strain>
    </source>
</reference>
<dbReference type="GO" id="GO:0007023">
    <property type="term" value="P:post-chaperonin tubulin folding pathway"/>
    <property type="evidence" value="ECO:0007669"/>
    <property type="project" value="InterPro"/>
</dbReference>
<dbReference type="Pfam" id="PF07986">
    <property type="entry name" value="TBCC"/>
    <property type="match status" value="1"/>
</dbReference>
<evidence type="ECO:0000313" key="5">
    <source>
        <dbReference type="Proteomes" id="UP001311799"/>
    </source>
</evidence>
<evidence type="ECO:0000256" key="1">
    <source>
        <dbReference type="ARBA" id="ARBA00008848"/>
    </source>
</evidence>
<proteinExistence type="inferred from homology"/>
<dbReference type="AlphaFoldDB" id="A0AAV9XYX6"/>
<evidence type="ECO:0000256" key="2">
    <source>
        <dbReference type="ARBA" id="ARBA00023186"/>
    </source>
</evidence>
<feature type="domain" description="C-CAP/cofactor C-like" evidence="3">
    <location>
        <begin position="1"/>
        <end position="124"/>
    </location>
</feature>
<dbReference type="InterPro" id="IPR017901">
    <property type="entry name" value="C-CAP_CF_C-like"/>
</dbReference>
<gene>
    <name evidence="4" type="ORF">RS030_193029</name>
</gene>
<dbReference type="Gene3D" id="2.160.20.70">
    <property type="match status" value="1"/>
</dbReference>
<dbReference type="SMART" id="SM00673">
    <property type="entry name" value="CARP"/>
    <property type="match status" value="2"/>
</dbReference>
<sequence length="169" mass="19242">MPLGSISNLIKKNIELRSGELSNELKIENVHESTLKILSGVDKVEISDASSCTILVGPVTTSIFINKCKNCIICVTCRQIRLHNSEGVQVWLSCCTPPLMENCKHITFDLREKTNSNYYREYESHLKKKNVDNCEFLSLERFTVSDFSWLRLQSSPNWSLGKIELSTIL</sequence>
<keyword evidence="5" id="KW-1185">Reference proteome</keyword>
<dbReference type="PROSITE" id="PS51329">
    <property type="entry name" value="C_CAP_COFACTOR_C"/>
    <property type="match status" value="1"/>
</dbReference>
<dbReference type="InterPro" id="IPR012945">
    <property type="entry name" value="Tubulin-bd_cofactor_C_dom"/>
</dbReference>